<name>A0A4R1HK47_PSEEN</name>
<sequence>MSTVEGKKATYKDRYNEDDDGLRFQDLTYTGNFVGMEPVTDGIKGDKMMKSRAKSGVLEKVSKEDVLRDRFTIDELNDLNNYLAWNIWDVLVMRATEGVSGMIPRQEYEILAFMHEFYRWPEIMAMTTEEVGGAQGIMDIGATAKREIGTKVNAVHDWCIGAVGFGMGRCGLLALEVIKPDEYVEESNEILKFMQRVLWGKRQDGYILNSQDRYRCRIHDQDFLDQLVNQVEELEPGSPKHGAFTQFNAAAELLSFLDHYDCRLGLGDTGPYELPDGNLLILRDLFVNEEVFHWSDVCEDAGLPHVYTLALIIDPNIMGLNEIRVNDISTTFTRPKNYIDAIVGGAVFARQKWNTPMGEVQNIPISELGDHMGRVQQATLKLYAKTSKMCRRDLIWNGQYVYYIDMILPHMRLAGTYEKACRDYDLWEIDQRVANYYYDITKRGFAQETVPSKIFSGAGYLPFPDGVSPRRSKYRVL</sequence>
<dbReference type="Proteomes" id="UP000295560">
    <property type="component" value="Unassembled WGS sequence"/>
</dbReference>
<evidence type="ECO:0000313" key="1">
    <source>
        <dbReference type="EMBL" id="TCK20660.1"/>
    </source>
</evidence>
<proteinExistence type="predicted"/>
<dbReference type="OrthoDB" id="3568381at2"/>
<organism evidence="1 2">
    <name type="scientific">Pseudonocardia endophytica</name>
    <dbReference type="NCBI Taxonomy" id="401976"/>
    <lineage>
        <taxon>Bacteria</taxon>
        <taxon>Bacillati</taxon>
        <taxon>Actinomycetota</taxon>
        <taxon>Actinomycetes</taxon>
        <taxon>Pseudonocardiales</taxon>
        <taxon>Pseudonocardiaceae</taxon>
        <taxon>Pseudonocardia</taxon>
    </lineage>
</organism>
<dbReference type="EMBL" id="SMFZ01000002">
    <property type="protein sequence ID" value="TCK20660.1"/>
    <property type="molecule type" value="Genomic_DNA"/>
</dbReference>
<dbReference type="AlphaFoldDB" id="A0A4R1HK47"/>
<gene>
    <name evidence="1" type="ORF">EV378_4621</name>
</gene>
<dbReference type="RefSeq" id="WP_132429521.1">
    <property type="nucleotide sequence ID" value="NZ_SMFZ01000002.1"/>
</dbReference>
<comment type="caution">
    <text evidence="1">The sequence shown here is derived from an EMBL/GenBank/DDBJ whole genome shotgun (WGS) entry which is preliminary data.</text>
</comment>
<reference evidence="1 2" key="1">
    <citation type="submission" date="2019-03" db="EMBL/GenBank/DDBJ databases">
        <title>Sequencing the genomes of 1000 actinobacteria strains.</title>
        <authorList>
            <person name="Klenk H.-P."/>
        </authorList>
    </citation>
    <scope>NUCLEOTIDE SEQUENCE [LARGE SCALE GENOMIC DNA]</scope>
    <source>
        <strain evidence="1 2">DSM 44969</strain>
    </source>
</reference>
<accession>A0A4R1HK47</accession>
<protein>
    <submittedName>
        <fullName evidence="1">Uncharacterized protein</fullName>
    </submittedName>
</protein>
<keyword evidence="2" id="KW-1185">Reference proteome</keyword>
<evidence type="ECO:0000313" key="2">
    <source>
        <dbReference type="Proteomes" id="UP000295560"/>
    </source>
</evidence>